<sequence>MRCGVPTLPRRCRPPCWKRGRCALRTSRAARLPRRGVRCAGPGCGYGAPVFGLVIMFARLGGALRAAWRSPTFRGTAWALALLWASATVFYTGQERWSVLDSLYFAVCTGLTIGYGDLAPVTASGKVFTVLYGLLAVGAFAALATQLARAFTTTNARRVARAKARRQRHQGDD</sequence>
<reference evidence="10 11" key="1">
    <citation type="submission" date="2017-09" db="EMBL/GenBank/DDBJ databases">
        <authorList>
            <person name="Lee N."/>
            <person name="Cho B.-K."/>
        </authorList>
    </citation>
    <scope>NUCLEOTIDE SEQUENCE [LARGE SCALE GENOMIC DNA]</scope>
    <source>
        <strain evidence="10 11">ATCC 27465</strain>
    </source>
</reference>
<evidence type="ECO:0000256" key="3">
    <source>
        <dbReference type="ARBA" id="ARBA00022692"/>
    </source>
</evidence>
<organism evidence="10 11">
    <name type="scientific">Streptomyces spectabilis</name>
    <dbReference type="NCBI Taxonomy" id="68270"/>
    <lineage>
        <taxon>Bacteria</taxon>
        <taxon>Bacillati</taxon>
        <taxon>Actinomycetota</taxon>
        <taxon>Actinomycetes</taxon>
        <taxon>Kitasatosporales</taxon>
        <taxon>Streptomycetaceae</taxon>
        <taxon>Streptomyces</taxon>
    </lineage>
</organism>
<dbReference type="OrthoDB" id="9799090at2"/>
<dbReference type="GO" id="GO:0022841">
    <property type="term" value="F:potassium ion leak channel activity"/>
    <property type="evidence" value="ECO:0007669"/>
    <property type="project" value="TreeGrafter"/>
</dbReference>
<feature type="transmembrane region" description="Helical" evidence="8">
    <location>
        <begin position="72"/>
        <end position="91"/>
    </location>
</feature>
<dbReference type="InterPro" id="IPR013099">
    <property type="entry name" value="K_chnl_dom"/>
</dbReference>
<dbReference type="InterPro" id="IPR003280">
    <property type="entry name" value="2pore_dom_K_chnl"/>
</dbReference>
<feature type="domain" description="Potassium channel" evidence="9">
    <location>
        <begin position="80"/>
        <end position="152"/>
    </location>
</feature>
<keyword evidence="5" id="KW-0406">Ion transport</keyword>
<gene>
    <name evidence="10" type="ORF">CP982_03330</name>
</gene>
<protein>
    <submittedName>
        <fullName evidence="10">Two pore domain potassium channel family protein</fullName>
    </submittedName>
</protein>
<dbReference type="GO" id="GO:0030322">
    <property type="term" value="P:stabilization of membrane potential"/>
    <property type="evidence" value="ECO:0007669"/>
    <property type="project" value="TreeGrafter"/>
</dbReference>
<evidence type="ECO:0000256" key="4">
    <source>
        <dbReference type="ARBA" id="ARBA00022989"/>
    </source>
</evidence>
<evidence type="ECO:0000256" key="7">
    <source>
        <dbReference type="ARBA" id="ARBA00023303"/>
    </source>
</evidence>
<evidence type="ECO:0000256" key="2">
    <source>
        <dbReference type="ARBA" id="ARBA00022448"/>
    </source>
</evidence>
<feature type="transmembrane region" description="Helical" evidence="8">
    <location>
        <begin position="129"/>
        <end position="148"/>
    </location>
</feature>
<dbReference type="KEGG" id="sspb:CP982_03330"/>
<name>A0A5P2X2C4_STRST</name>
<proteinExistence type="predicted"/>
<dbReference type="SUPFAM" id="SSF81324">
    <property type="entry name" value="Voltage-gated potassium channels"/>
    <property type="match status" value="1"/>
</dbReference>
<feature type="transmembrane region" description="Helical" evidence="8">
    <location>
        <begin position="39"/>
        <end position="60"/>
    </location>
</feature>
<dbReference type="PANTHER" id="PTHR11003:SF291">
    <property type="entry name" value="IP11374P"/>
    <property type="match status" value="1"/>
</dbReference>
<dbReference type="Proteomes" id="UP000326505">
    <property type="component" value="Chromosome"/>
</dbReference>
<keyword evidence="7 10" id="KW-0407">Ion channel</keyword>
<keyword evidence="4 8" id="KW-1133">Transmembrane helix</keyword>
<evidence type="ECO:0000256" key="1">
    <source>
        <dbReference type="ARBA" id="ARBA00004141"/>
    </source>
</evidence>
<evidence type="ECO:0000256" key="6">
    <source>
        <dbReference type="ARBA" id="ARBA00023136"/>
    </source>
</evidence>
<dbReference type="AlphaFoldDB" id="A0A5P2X2C4"/>
<dbReference type="Pfam" id="PF07885">
    <property type="entry name" value="Ion_trans_2"/>
    <property type="match status" value="1"/>
</dbReference>
<dbReference type="PANTHER" id="PTHR11003">
    <property type="entry name" value="POTASSIUM CHANNEL, SUBFAMILY K"/>
    <property type="match status" value="1"/>
</dbReference>
<evidence type="ECO:0000259" key="9">
    <source>
        <dbReference type="Pfam" id="PF07885"/>
    </source>
</evidence>
<feature type="transmembrane region" description="Helical" evidence="8">
    <location>
        <begin position="103"/>
        <end position="123"/>
    </location>
</feature>
<keyword evidence="6 8" id="KW-0472">Membrane</keyword>
<keyword evidence="3 8" id="KW-0812">Transmembrane</keyword>
<comment type="subcellular location">
    <subcellularLocation>
        <location evidence="1">Membrane</location>
        <topology evidence="1">Multi-pass membrane protein</topology>
    </subcellularLocation>
</comment>
<dbReference type="Gene3D" id="1.10.287.70">
    <property type="match status" value="1"/>
</dbReference>
<evidence type="ECO:0000256" key="8">
    <source>
        <dbReference type="SAM" id="Phobius"/>
    </source>
</evidence>
<evidence type="ECO:0000313" key="11">
    <source>
        <dbReference type="Proteomes" id="UP000326505"/>
    </source>
</evidence>
<evidence type="ECO:0000313" key="10">
    <source>
        <dbReference type="EMBL" id="QEV57864.1"/>
    </source>
</evidence>
<keyword evidence="2" id="KW-0813">Transport</keyword>
<dbReference type="GO" id="GO:0015271">
    <property type="term" value="F:outward rectifier potassium channel activity"/>
    <property type="evidence" value="ECO:0007669"/>
    <property type="project" value="TreeGrafter"/>
</dbReference>
<dbReference type="EMBL" id="CP023690">
    <property type="protein sequence ID" value="QEV57864.1"/>
    <property type="molecule type" value="Genomic_DNA"/>
</dbReference>
<accession>A0A5P2X2C4</accession>
<dbReference type="GO" id="GO:0005886">
    <property type="term" value="C:plasma membrane"/>
    <property type="evidence" value="ECO:0007669"/>
    <property type="project" value="TreeGrafter"/>
</dbReference>
<evidence type="ECO:0000256" key="5">
    <source>
        <dbReference type="ARBA" id="ARBA00023065"/>
    </source>
</evidence>